<evidence type="ECO:0000313" key="2">
    <source>
        <dbReference type="EMBL" id="QRC91516.1"/>
    </source>
</evidence>
<organism evidence="2 3">
    <name type="scientific">Phaeosphaeria nodorum (strain SN15 / ATCC MYA-4574 / FGSC 10173)</name>
    <name type="common">Glume blotch fungus</name>
    <name type="synonym">Parastagonospora nodorum</name>
    <dbReference type="NCBI Taxonomy" id="321614"/>
    <lineage>
        <taxon>Eukaryota</taxon>
        <taxon>Fungi</taxon>
        <taxon>Dikarya</taxon>
        <taxon>Ascomycota</taxon>
        <taxon>Pezizomycotina</taxon>
        <taxon>Dothideomycetes</taxon>
        <taxon>Pleosporomycetidae</taxon>
        <taxon>Pleosporales</taxon>
        <taxon>Pleosporineae</taxon>
        <taxon>Phaeosphaeriaceae</taxon>
        <taxon>Parastagonospora</taxon>
    </lineage>
</organism>
<name>A0A7U2HWQ5_PHANO</name>
<evidence type="ECO:0000313" key="3">
    <source>
        <dbReference type="Proteomes" id="UP000663193"/>
    </source>
</evidence>
<keyword evidence="3" id="KW-1185">Reference proteome</keyword>
<dbReference type="KEGG" id="pno:SNOG_20011"/>
<proteinExistence type="predicted"/>
<sequence>MKFSAVFALVSAAVVLASPAAVSLNRSTKEVRASDNTVSLLSCVECPCEGFDGSCRCIPNGCCCT</sequence>
<evidence type="ECO:0000256" key="1">
    <source>
        <dbReference type="SAM" id="SignalP"/>
    </source>
</evidence>
<dbReference type="EMBL" id="CP069023">
    <property type="protein sequence ID" value="QRC91516.1"/>
    <property type="molecule type" value="Genomic_DNA"/>
</dbReference>
<accession>A0A7U2HWQ5</accession>
<keyword evidence="1" id="KW-0732">Signal</keyword>
<reference evidence="3" key="1">
    <citation type="journal article" date="2021" name="BMC Genomics">
        <title>Chromosome-level genome assembly and manually-curated proteome of model necrotroph Parastagonospora nodorum Sn15 reveals a genome-wide trove of candidate effector homologs, and redundancy of virulence-related functions within an accessory chromosome.</title>
        <authorList>
            <person name="Bertazzoni S."/>
            <person name="Jones D.A.B."/>
            <person name="Phan H.T."/>
            <person name="Tan K.-C."/>
            <person name="Hane J.K."/>
        </authorList>
    </citation>
    <scope>NUCLEOTIDE SEQUENCE [LARGE SCALE GENOMIC DNA]</scope>
    <source>
        <strain evidence="3">SN15 / ATCC MYA-4574 / FGSC 10173)</strain>
    </source>
</reference>
<protein>
    <submittedName>
        <fullName evidence="2">Uncharacterized protein</fullName>
    </submittedName>
</protein>
<feature type="chain" id="PRO_5034098544" evidence="1">
    <location>
        <begin position="18"/>
        <end position="65"/>
    </location>
</feature>
<dbReference type="RefSeq" id="XP_001791678.1">
    <property type="nucleotide sequence ID" value="XM_001791626.1"/>
</dbReference>
<gene>
    <name evidence="2" type="ORF">JI435_200110</name>
</gene>
<dbReference type="VEuPathDB" id="FungiDB:JI435_200110"/>
<dbReference type="Proteomes" id="UP000663193">
    <property type="component" value="Chromosome 1"/>
</dbReference>
<feature type="signal peptide" evidence="1">
    <location>
        <begin position="1"/>
        <end position="17"/>
    </location>
</feature>
<dbReference type="AlphaFoldDB" id="A0A7U2HWQ5"/>
<dbReference type="OrthoDB" id="3775508at2759"/>